<reference evidence="1 2" key="1">
    <citation type="submission" date="2018-08" db="EMBL/GenBank/DDBJ databases">
        <title>A genome reference for cultivated species of the human gut microbiota.</title>
        <authorList>
            <person name="Zou Y."/>
            <person name="Xue W."/>
            <person name="Luo G."/>
        </authorList>
    </citation>
    <scope>NUCLEOTIDE SEQUENCE [LARGE SCALE GENOMIC DNA]</scope>
    <source>
        <strain evidence="1 2">AM37-13AC</strain>
    </source>
</reference>
<evidence type="ECO:0000313" key="2">
    <source>
        <dbReference type="Proteomes" id="UP000260733"/>
    </source>
</evidence>
<protein>
    <submittedName>
        <fullName evidence="1">ATP-binding protein</fullName>
    </submittedName>
</protein>
<sequence length="904" mass="102518">MEESTAWKQEYYELKQIPDLTLSKYSQLDEGDVEGVLQQHQAFWRQMNRRGQLLNEGYQLIYEYDPERELGRRLKICLRFDTASPVFIEETLRSSAISAYFPLEKIDTQTPGADGNRMTSRRYRYAAHLIKKERVMRSLNQTDGQQFYIVSSWEMNETARLYSMMKLMSAINRPCVYCVNIRPVDQTQEMRQNLEQILSFLRRTTQIRVTKSASSVSANEKDENAKDTLDLYEDLLEDLDTTPHFLTDVEVLADDPNLAQYILDAAASEALSEGSHEIRTYEENCSLADISPLNIISCAGADAPEKLKLLPHLMLLPELSAFAVFPALYAGEFIDAPKETLPTLYAEGLLLGKDNEGHEIRFPLKNLSKHAFLAGVPGSGKTNSMMHLITSMHVQYQIPVLILEPAKHEYRILTAVPGMEDLELFSPSANTPFPLHINPFEFPVGMTLAEHIRNLIDVFDGAFTLDPPMPFLLDSSVEEVYRDHNWLPSMVNRPGLGFTYPTLSELYDKVADKLEHTDYEAEVKGNLKSVLQVRIGSLLTREMGDVFNVSHSTLPPEAWLKRSAVIELESMGKYPANFLSLLLSTLIRETLKVQDYNKLPDGRPRHVMFFEEAHNLIGPTAEQSADGNTDTKTAATAFVVKMLAEVRALGEGIVIADQLPTAMAPEVIKNTSLKIGLRITAQDDRGLLGGTMSADEVQLERMGVFSPGHALCSYEPLLKPFEVQIPYFESKEDNAETVTIVRNLLSSPYYQEDLRQSLEIHQDGWNRQKELIQTKWNKMKAQGHDAGRGETQNMLQKAQEVEDLRNEVVKKSQQLFLDIVAYNSMLQVVFREAAYRKGDGQLSPEEQTFYDGIQHTLDEEYTSSWKFYNFIYKELASTSLSVTEKEDSALSIRAAAFRMPSKKK</sequence>
<dbReference type="InterPro" id="IPR051162">
    <property type="entry name" value="T4SS_component"/>
</dbReference>
<accession>A0A3E2VVR7</accession>
<dbReference type="EMBL" id="QVFB01000030">
    <property type="protein sequence ID" value="RGC15233.1"/>
    <property type="molecule type" value="Genomic_DNA"/>
</dbReference>
<dbReference type="SUPFAM" id="SSF52540">
    <property type="entry name" value="P-loop containing nucleoside triphosphate hydrolases"/>
    <property type="match status" value="1"/>
</dbReference>
<dbReference type="InterPro" id="IPR027417">
    <property type="entry name" value="P-loop_NTPase"/>
</dbReference>
<dbReference type="PANTHER" id="PTHR30121:SF6">
    <property type="entry name" value="SLR6007 PROTEIN"/>
    <property type="match status" value="1"/>
</dbReference>
<dbReference type="Gene3D" id="3.40.50.300">
    <property type="entry name" value="P-loop containing nucleotide triphosphate hydrolases"/>
    <property type="match status" value="2"/>
</dbReference>
<comment type="caution">
    <text evidence="1">The sequence shown here is derived from an EMBL/GenBank/DDBJ whole genome shotgun (WGS) entry which is preliminary data.</text>
</comment>
<evidence type="ECO:0000313" key="1">
    <source>
        <dbReference type="EMBL" id="RGC15233.1"/>
    </source>
</evidence>
<gene>
    <name evidence="1" type="ORF">DW855_13540</name>
</gene>
<dbReference type="AlphaFoldDB" id="A0A3E2VVR7"/>
<dbReference type="PANTHER" id="PTHR30121">
    <property type="entry name" value="UNCHARACTERIZED PROTEIN YJGR-RELATED"/>
    <property type="match status" value="1"/>
</dbReference>
<proteinExistence type="predicted"/>
<name>A0A3E2VVR7_9FIRM</name>
<dbReference type="GO" id="GO:0005524">
    <property type="term" value="F:ATP binding"/>
    <property type="evidence" value="ECO:0007669"/>
    <property type="project" value="UniProtKB-KW"/>
</dbReference>
<keyword evidence="1" id="KW-0547">Nucleotide-binding</keyword>
<organism evidence="1 2">
    <name type="scientific">Faecalibacterium prausnitzii</name>
    <dbReference type="NCBI Taxonomy" id="853"/>
    <lineage>
        <taxon>Bacteria</taxon>
        <taxon>Bacillati</taxon>
        <taxon>Bacillota</taxon>
        <taxon>Clostridia</taxon>
        <taxon>Eubacteriales</taxon>
        <taxon>Oscillospiraceae</taxon>
        <taxon>Faecalibacterium</taxon>
    </lineage>
</organism>
<dbReference type="Proteomes" id="UP000260733">
    <property type="component" value="Unassembled WGS sequence"/>
</dbReference>
<keyword evidence="1" id="KW-0067">ATP-binding</keyword>
<dbReference type="RefSeq" id="WP_117554890.1">
    <property type="nucleotide sequence ID" value="NZ_QVFB01000030.1"/>
</dbReference>